<evidence type="ECO:0008006" key="3">
    <source>
        <dbReference type="Google" id="ProtNLM"/>
    </source>
</evidence>
<evidence type="ECO:0000313" key="1">
    <source>
        <dbReference type="EMBL" id="RVU71516.1"/>
    </source>
</evidence>
<sequence length="162" mass="18444">MAELTTKLFLDVKKLEKYQTLLKKQVHLENKAALTNFPNNRIYKKVLRTLSKNGNELTSNDLIFKYNFRLSEVTDAVAALTASDLITKEDISDTECKLKLTDQGIAAIKDFNKSRDEIAQAAYGSLTEDEQKQLDDLVNKLLKDYESRDVDYAGLIDLLHLN</sequence>
<name>A0A437SX55_9LACO</name>
<dbReference type="EMBL" id="RXIA01000004">
    <property type="protein sequence ID" value="RVU71516.1"/>
    <property type="molecule type" value="Genomic_DNA"/>
</dbReference>
<dbReference type="SUPFAM" id="SSF46785">
    <property type="entry name" value="Winged helix' DNA-binding domain"/>
    <property type="match status" value="1"/>
</dbReference>
<dbReference type="Gene3D" id="1.10.10.10">
    <property type="entry name" value="Winged helix-like DNA-binding domain superfamily/Winged helix DNA-binding domain"/>
    <property type="match status" value="1"/>
</dbReference>
<reference evidence="1 2" key="1">
    <citation type="submission" date="2018-12" db="EMBL/GenBank/DDBJ databases">
        <authorList>
            <person name="Meng J."/>
        </authorList>
    </citation>
    <scope>NUCLEOTIDE SEQUENCE [LARGE SCALE GENOMIC DNA]</scope>
    <source>
        <strain evidence="1 2">HT111-2</strain>
    </source>
</reference>
<gene>
    <name evidence="1" type="ORF">EJK17_02105</name>
</gene>
<keyword evidence="2" id="KW-1185">Reference proteome</keyword>
<protein>
    <recommendedName>
        <fullName evidence="3">MarR family transcriptional regulator</fullName>
    </recommendedName>
</protein>
<dbReference type="Proteomes" id="UP000288291">
    <property type="component" value="Unassembled WGS sequence"/>
</dbReference>
<organism evidence="1 2">
    <name type="scientific">Lactobacillus xujianguonis</name>
    <dbReference type="NCBI Taxonomy" id="2495899"/>
    <lineage>
        <taxon>Bacteria</taxon>
        <taxon>Bacillati</taxon>
        <taxon>Bacillota</taxon>
        <taxon>Bacilli</taxon>
        <taxon>Lactobacillales</taxon>
        <taxon>Lactobacillaceae</taxon>
        <taxon>Lactobacillus</taxon>
    </lineage>
</organism>
<dbReference type="RefSeq" id="WP_103660559.1">
    <property type="nucleotide sequence ID" value="NZ_ML136873.1"/>
</dbReference>
<comment type="caution">
    <text evidence="1">The sequence shown here is derived from an EMBL/GenBank/DDBJ whole genome shotgun (WGS) entry which is preliminary data.</text>
</comment>
<evidence type="ECO:0000313" key="2">
    <source>
        <dbReference type="Proteomes" id="UP000288291"/>
    </source>
</evidence>
<proteinExistence type="predicted"/>
<accession>A0A437SX55</accession>
<dbReference type="AlphaFoldDB" id="A0A437SX55"/>
<dbReference type="InterPro" id="IPR036388">
    <property type="entry name" value="WH-like_DNA-bd_sf"/>
</dbReference>
<dbReference type="InterPro" id="IPR036390">
    <property type="entry name" value="WH_DNA-bd_sf"/>
</dbReference>